<dbReference type="SUPFAM" id="SSF81383">
    <property type="entry name" value="F-box domain"/>
    <property type="match status" value="1"/>
</dbReference>
<dbReference type="Pfam" id="PF00646">
    <property type="entry name" value="F-box"/>
    <property type="match status" value="1"/>
</dbReference>
<gene>
    <name evidence="1" type="ORF">TWF191_009500</name>
</gene>
<sequence>MASDPPAVSLTTLPTELTFHILSFLSPIEYKAFSSTSKTCRKVCIPIIFRRVRLYPENIQLWQNNPTICIAVRRVSFYPLHIKGQTELMDYWRICTNAVGLLFPNITDIKLLYPSSSYYLQQRDVDERNSLDDKLLQLDNRIFNAIFSTLSTFPFYESQLRKLHIETNRFWSAGEQYPSNISTENQEFLDSTDRVMAAKGLDHIPFPHMLQEAVLTAKLICFTPPGHNLHNFIALQNCMKSLRSFSLLGTPDHSTKRFSRGNRPKDEYIKSPILWLNISDYIYPNVTTLCISSRFLTNEYIYEFPVRFPSLQELRIHDPSAKVGLMITENFEEVTQMLRAFKGLRRAVVPWPLEETNDLDWENPGWDPVPPVPIEKVRKTARAWFADESLEALERIAFWMWDVVEKGTRCEAVISERRFGVDGGVHVRKVICTDREELFPILGKGWDPICWVDHSKKLARTGMVIG</sequence>
<accession>A0A6G1M850</accession>
<dbReference type="InterPro" id="IPR001810">
    <property type="entry name" value="F-box_dom"/>
</dbReference>
<dbReference type="Proteomes" id="UP000483672">
    <property type="component" value="Unassembled WGS sequence"/>
</dbReference>
<organism evidence="1 2">
    <name type="scientific">Orbilia oligospora</name>
    <name type="common">Nematode-trapping fungus</name>
    <name type="synonym">Arthrobotrys oligospora</name>
    <dbReference type="NCBI Taxonomy" id="2813651"/>
    <lineage>
        <taxon>Eukaryota</taxon>
        <taxon>Fungi</taxon>
        <taxon>Dikarya</taxon>
        <taxon>Ascomycota</taxon>
        <taxon>Pezizomycotina</taxon>
        <taxon>Orbiliomycetes</taxon>
        <taxon>Orbiliales</taxon>
        <taxon>Orbiliaceae</taxon>
        <taxon>Orbilia</taxon>
    </lineage>
</organism>
<dbReference type="PROSITE" id="PS50181">
    <property type="entry name" value="FBOX"/>
    <property type="match status" value="1"/>
</dbReference>
<evidence type="ECO:0000313" key="1">
    <source>
        <dbReference type="EMBL" id="KAF3230585.1"/>
    </source>
</evidence>
<dbReference type="EMBL" id="WIPF01000007">
    <property type="protein sequence ID" value="KAF3230585.1"/>
    <property type="molecule type" value="Genomic_DNA"/>
</dbReference>
<protein>
    <submittedName>
        <fullName evidence="1">Uncharacterized protein</fullName>
    </submittedName>
</protein>
<evidence type="ECO:0000313" key="2">
    <source>
        <dbReference type="Proteomes" id="UP000483672"/>
    </source>
</evidence>
<reference evidence="1 2" key="1">
    <citation type="submission" date="2019-06" db="EMBL/GenBank/DDBJ databases">
        <authorList>
            <person name="Palmer J.M."/>
        </authorList>
    </citation>
    <scope>NUCLEOTIDE SEQUENCE [LARGE SCALE GENOMIC DNA]</scope>
    <source>
        <strain evidence="1 2">TWF191</strain>
    </source>
</reference>
<proteinExistence type="predicted"/>
<dbReference type="AlphaFoldDB" id="A0A6G1M850"/>
<comment type="caution">
    <text evidence="1">The sequence shown here is derived from an EMBL/GenBank/DDBJ whole genome shotgun (WGS) entry which is preliminary data.</text>
</comment>
<dbReference type="InterPro" id="IPR036047">
    <property type="entry name" value="F-box-like_dom_sf"/>
</dbReference>
<name>A0A6G1M850_ORBOL</name>